<proteinExistence type="inferred from homology"/>
<evidence type="ECO:0000259" key="6">
    <source>
        <dbReference type="Pfam" id="PF07980"/>
    </source>
</evidence>
<dbReference type="STRING" id="393003.SAMN05660461_3305"/>
<reference evidence="7 8" key="1">
    <citation type="submission" date="2017-02" db="EMBL/GenBank/DDBJ databases">
        <authorList>
            <person name="Peterson S.W."/>
        </authorList>
    </citation>
    <scope>NUCLEOTIDE SEQUENCE [LARGE SCALE GENOMIC DNA]</scope>
    <source>
        <strain evidence="7 8">DSM 18108</strain>
    </source>
</reference>
<dbReference type="RefSeq" id="WP_143313619.1">
    <property type="nucleotide sequence ID" value="NZ_FUZZ01000002.1"/>
</dbReference>
<evidence type="ECO:0000313" key="7">
    <source>
        <dbReference type="EMBL" id="SKD06103.1"/>
    </source>
</evidence>
<dbReference type="GO" id="GO:0009279">
    <property type="term" value="C:cell outer membrane"/>
    <property type="evidence" value="ECO:0007669"/>
    <property type="project" value="UniProtKB-SubCell"/>
</dbReference>
<accession>A0A1T5P0P3</accession>
<evidence type="ECO:0000256" key="1">
    <source>
        <dbReference type="ARBA" id="ARBA00004442"/>
    </source>
</evidence>
<keyword evidence="5" id="KW-0998">Cell outer membrane</keyword>
<keyword evidence="3" id="KW-0732">Signal</keyword>
<evidence type="ECO:0000313" key="8">
    <source>
        <dbReference type="Proteomes" id="UP000190166"/>
    </source>
</evidence>
<name>A0A1T5P0P3_9BACT</name>
<organism evidence="7 8">
    <name type="scientific">Chitinophaga ginsengisegetis</name>
    <dbReference type="NCBI Taxonomy" id="393003"/>
    <lineage>
        <taxon>Bacteria</taxon>
        <taxon>Pseudomonadati</taxon>
        <taxon>Bacteroidota</taxon>
        <taxon>Chitinophagia</taxon>
        <taxon>Chitinophagales</taxon>
        <taxon>Chitinophagaceae</taxon>
        <taxon>Chitinophaga</taxon>
    </lineage>
</organism>
<comment type="similarity">
    <text evidence="2">Belongs to the SusD family.</text>
</comment>
<dbReference type="Proteomes" id="UP000190166">
    <property type="component" value="Unassembled WGS sequence"/>
</dbReference>
<dbReference type="SUPFAM" id="SSF48452">
    <property type="entry name" value="TPR-like"/>
    <property type="match status" value="1"/>
</dbReference>
<keyword evidence="4" id="KW-0472">Membrane</keyword>
<comment type="subcellular location">
    <subcellularLocation>
        <location evidence="1">Cell outer membrane</location>
    </subcellularLocation>
</comment>
<evidence type="ECO:0000256" key="5">
    <source>
        <dbReference type="ARBA" id="ARBA00023237"/>
    </source>
</evidence>
<dbReference type="InterPro" id="IPR012944">
    <property type="entry name" value="SusD_RagB_dom"/>
</dbReference>
<keyword evidence="8" id="KW-1185">Reference proteome</keyword>
<dbReference type="Gene3D" id="1.25.40.390">
    <property type="match status" value="1"/>
</dbReference>
<dbReference type="Pfam" id="PF12771">
    <property type="entry name" value="SusD-like_2"/>
    <property type="match status" value="1"/>
</dbReference>
<evidence type="ECO:0000256" key="4">
    <source>
        <dbReference type="ARBA" id="ARBA00023136"/>
    </source>
</evidence>
<gene>
    <name evidence="7" type="ORF">SAMN05660461_3305</name>
</gene>
<dbReference type="AlphaFoldDB" id="A0A1T5P0P3"/>
<evidence type="ECO:0000256" key="3">
    <source>
        <dbReference type="ARBA" id="ARBA00022729"/>
    </source>
</evidence>
<dbReference type="Pfam" id="PF07980">
    <property type="entry name" value="SusD_RagB"/>
    <property type="match status" value="1"/>
</dbReference>
<protein>
    <submittedName>
        <fullName evidence="7">Starch-binding associating with outer membrane</fullName>
    </submittedName>
</protein>
<dbReference type="InterPro" id="IPR041662">
    <property type="entry name" value="SusD-like_2"/>
</dbReference>
<sequence>MKMKNSIYLLLILAMMSCKKDLDLKPFDKLDPDNAFNTEQDLQLYTTSFYKILPDGNAIIRGDVMSDYMAGKDVNTFIQRDAYSATQSSGWSWSDLRNINYFLEHYSQAKIPDEAKNHYAGIARFFRAMFYFEKVKRFGDVPWYSKTMTIEDPELYKGRDPRTMVMDSVLADLDFACANIRNKKDNTCSQITRWVALAYKSRVCLFEGTYRKHRPGTQTPGYDNWLNAAVSAADEVIKSGLYTLNTGSDATMSYRNLFINETPNVNEVILAYVCNKSLRVFNDANWFFTSATYGNRISLVKTFTDTYLNIDGSRFTDKAGYDNLPFNEEVKNRDLRLQQTIRMGKYSREGQIAPPDFTYTYTGYQPLKFTMDSKATDGVAENNNSVPIIRYAEVLLNKAEAKAELNSFTADDWNSTIKLLRTRAGLKNTEMPVTADPYLIDYFKDKTALPNVNANVTDAVLLEVRRERGIELILEGFRFYDLVRWGLGPLLLKPYIGLYVPAMDALMDLNEDGKPDVSFVKKTPATKVPGVYYFLIDDDQTKLSAGNSGNLIWLSNIERQWANYKYVYPIPYNELVLNPKLVQNPEWK</sequence>
<dbReference type="InterPro" id="IPR011990">
    <property type="entry name" value="TPR-like_helical_dom_sf"/>
</dbReference>
<evidence type="ECO:0000256" key="2">
    <source>
        <dbReference type="ARBA" id="ARBA00006275"/>
    </source>
</evidence>
<dbReference type="PROSITE" id="PS51257">
    <property type="entry name" value="PROKAR_LIPOPROTEIN"/>
    <property type="match status" value="1"/>
</dbReference>
<dbReference type="EMBL" id="FUZZ01000002">
    <property type="protein sequence ID" value="SKD06103.1"/>
    <property type="molecule type" value="Genomic_DNA"/>
</dbReference>
<feature type="domain" description="RagB/SusD" evidence="6">
    <location>
        <begin position="295"/>
        <end position="587"/>
    </location>
</feature>